<dbReference type="EMBL" id="JACHEH010000002">
    <property type="protein sequence ID" value="MBB6167582.1"/>
    <property type="molecule type" value="Genomic_DNA"/>
</dbReference>
<proteinExistence type="predicted"/>
<name>A0A841K804_9HYPH</name>
<evidence type="ECO:0000313" key="3">
    <source>
        <dbReference type="Proteomes" id="UP000588017"/>
    </source>
</evidence>
<sequence>MRQDKDRHHQKGEHKQEHNGKSAFGGGLHQEWDTD</sequence>
<keyword evidence="3" id="KW-1185">Reference proteome</keyword>
<evidence type="ECO:0000256" key="1">
    <source>
        <dbReference type="SAM" id="MobiDB-lite"/>
    </source>
</evidence>
<gene>
    <name evidence="2" type="ORF">HNQ73_001200</name>
</gene>
<dbReference type="Proteomes" id="UP000588017">
    <property type="component" value="Unassembled WGS sequence"/>
</dbReference>
<evidence type="ECO:0000313" key="2">
    <source>
        <dbReference type="EMBL" id="MBB6167582.1"/>
    </source>
</evidence>
<accession>A0A841K804</accession>
<dbReference type="AlphaFoldDB" id="A0A841K804"/>
<protein>
    <submittedName>
        <fullName evidence="2">Uncharacterized protein</fullName>
    </submittedName>
</protein>
<feature type="region of interest" description="Disordered" evidence="1">
    <location>
        <begin position="1"/>
        <end position="35"/>
    </location>
</feature>
<organism evidence="2 3">
    <name type="scientific">Chelatococcus composti</name>
    <dbReference type="NCBI Taxonomy" id="1743235"/>
    <lineage>
        <taxon>Bacteria</taxon>
        <taxon>Pseudomonadati</taxon>
        <taxon>Pseudomonadota</taxon>
        <taxon>Alphaproteobacteria</taxon>
        <taxon>Hyphomicrobiales</taxon>
        <taxon>Chelatococcaceae</taxon>
        <taxon>Chelatococcus</taxon>
    </lineage>
</organism>
<reference evidence="2 3" key="1">
    <citation type="submission" date="2020-08" db="EMBL/GenBank/DDBJ databases">
        <title>Genomic Encyclopedia of Type Strains, Phase IV (KMG-IV): sequencing the most valuable type-strain genomes for metagenomic binning, comparative biology and taxonomic classification.</title>
        <authorList>
            <person name="Goeker M."/>
        </authorList>
    </citation>
    <scope>NUCLEOTIDE SEQUENCE [LARGE SCALE GENOMIC DNA]</scope>
    <source>
        <strain evidence="2 3">DSM 101465</strain>
    </source>
</reference>
<feature type="compositionally biased region" description="Basic and acidic residues" evidence="1">
    <location>
        <begin position="1"/>
        <end position="20"/>
    </location>
</feature>
<comment type="caution">
    <text evidence="2">The sequence shown here is derived from an EMBL/GenBank/DDBJ whole genome shotgun (WGS) entry which is preliminary data.</text>
</comment>